<dbReference type="GO" id="GO:0016787">
    <property type="term" value="F:hydrolase activity"/>
    <property type="evidence" value="ECO:0007669"/>
    <property type="project" value="UniProtKB-KW"/>
</dbReference>
<comment type="subcellular location">
    <subcellularLocation>
        <location evidence="2">Nucleus</location>
    </subcellularLocation>
</comment>
<dbReference type="Pfam" id="PF13359">
    <property type="entry name" value="DDE_Tnp_4"/>
    <property type="match status" value="1"/>
</dbReference>
<dbReference type="InterPro" id="IPR027806">
    <property type="entry name" value="HARBI1_dom"/>
</dbReference>
<dbReference type="PANTHER" id="PTHR22930">
    <property type="match status" value="1"/>
</dbReference>
<evidence type="ECO:0000256" key="7">
    <source>
        <dbReference type="ARBA" id="ARBA00023242"/>
    </source>
</evidence>
<evidence type="ECO:0000313" key="10">
    <source>
        <dbReference type="Proteomes" id="UP001418222"/>
    </source>
</evidence>
<dbReference type="InterPro" id="IPR045249">
    <property type="entry name" value="HARBI1-like"/>
</dbReference>
<evidence type="ECO:0000313" key="9">
    <source>
        <dbReference type="EMBL" id="KAK8940466.1"/>
    </source>
</evidence>
<organism evidence="9 10">
    <name type="scientific">Platanthera zijinensis</name>
    <dbReference type="NCBI Taxonomy" id="2320716"/>
    <lineage>
        <taxon>Eukaryota</taxon>
        <taxon>Viridiplantae</taxon>
        <taxon>Streptophyta</taxon>
        <taxon>Embryophyta</taxon>
        <taxon>Tracheophyta</taxon>
        <taxon>Spermatophyta</taxon>
        <taxon>Magnoliopsida</taxon>
        <taxon>Liliopsida</taxon>
        <taxon>Asparagales</taxon>
        <taxon>Orchidaceae</taxon>
        <taxon>Orchidoideae</taxon>
        <taxon>Orchideae</taxon>
        <taxon>Orchidinae</taxon>
        <taxon>Platanthera</taxon>
    </lineage>
</organism>
<keyword evidence="7" id="KW-0539">Nucleus</keyword>
<dbReference type="GO" id="GO:0004518">
    <property type="term" value="F:nuclease activity"/>
    <property type="evidence" value="ECO:0007669"/>
    <property type="project" value="UniProtKB-KW"/>
</dbReference>
<feature type="domain" description="DDE Tnp4" evidence="8">
    <location>
        <begin position="2"/>
        <end position="105"/>
    </location>
</feature>
<evidence type="ECO:0000256" key="4">
    <source>
        <dbReference type="ARBA" id="ARBA00022722"/>
    </source>
</evidence>
<reference evidence="9 10" key="1">
    <citation type="journal article" date="2022" name="Nat. Plants">
        <title>Genomes of leafy and leafless Platanthera orchids illuminate the evolution of mycoheterotrophy.</title>
        <authorList>
            <person name="Li M.H."/>
            <person name="Liu K.W."/>
            <person name="Li Z."/>
            <person name="Lu H.C."/>
            <person name="Ye Q.L."/>
            <person name="Zhang D."/>
            <person name="Wang J.Y."/>
            <person name="Li Y.F."/>
            <person name="Zhong Z.M."/>
            <person name="Liu X."/>
            <person name="Yu X."/>
            <person name="Liu D.K."/>
            <person name="Tu X.D."/>
            <person name="Liu B."/>
            <person name="Hao Y."/>
            <person name="Liao X.Y."/>
            <person name="Jiang Y.T."/>
            <person name="Sun W.H."/>
            <person name="Chen J."/>
            <person name="Chen Y.Q."/>
            <person name="Ai Y."/>
            <person name="Zhai J.W."/>
            <person name="Wu S.S."/>
            <person name="Zhou Z."/>
            <person name="Hsiao Y.Y."/>
            <person name="Wu W.L."/>
            <person name="Chen Y.Y."/>
            <person name="Lin Y.F."/>
            <person name="Hsu J.L."/>
            <person name="Li C.Y."/>
            <person name="Wang Z.W."/>
            <person name="Zhao X."/>
            <person name="Zhong W.Y."/>
            <person name="Ma X.K."/>
            <person name="Ma L."/>
            <person name="Huang J."/>
            <person name="Chen G.Z."/>
            <person name="Huang M.Z."/>
            <person name="Huang L."/>
            <person name="Peng D.H."/>
            <person name="Luo Y.B."/>
            <person name="Zou S.Q."/>
            <person name="Chen S.P."/>
            <person name="Lan S."/>
            <person name="Tsai W.C."/>
            <person name="Van de Peer Y."/>
            <person name="Liu Z.J."/>
        </authorList>
    </citation>
    <scope>NUCLEOTIDE SEQUENCE [LARGE SCALE GENOMIC DNA]</scope>
    <source>
        <strain evidence="9">Lor287</strain>
    </source>
</reference>
<evidence type="ECO:0000259" key="8">
    <source>
        <dbReference type="Pfam" id="PF13359"/>
    </source>
</evidence>
<dbReference type="EMBL" id="JBBWWQ010000008">
    <property type="protein sequence ID" value="KAK8940466.1"/>
    <property type="molecule type" value="Genomic_DNA"/>
</dbReference>
<sequence length="115" mass="13523">MKFIYVLPGWEGSASDSRVLRNALEREDCFEVPIGKYYLVDAGYTNGPGYLAPYRSTRYHLQEWATQGNNPTTYKELFNIRHSKKRNVIERTFGLLKKRWAILRQASFFNIKQQV</sequence>
<dbReference type="Proteomes" id="UP001418222">
    <property type="component" value="Unassembled WGS sequence"/>
</dbReference>
<keyword evidence="4" id="KW-0540">Nuclease</keyword>
<accession>A0AAP0BI31</accession>
<dbReference type="GO" id="GO:0046872">
    <property type="term" value="F:metal ion binding"/>
    <property type="evidence" value="ECO:0007669"/>
    <property type="project" value="UniProtKB-KW"/>
</dbReference>
<evidence type="ECO:0000256" key="1">
    <source>
        <dbReference type="ARBA" id="ARBA00001968"/>
    </source>
</evidence>
<evidence type="ECO:0000256" key="6">
    <source>
        <dbReference type="ARBA" id="ARBA00022801"/>
    </source>
</evidence>
<dbReference type="PANTHER" id="PTHR22930:SF281">
    <property type="entry name" value="NUCLEASE"/>
    <property type="match status" value="1"/>
</dbReference>
<proteinExistence type="inferred from homology"/>
<comment type="caution">
    <text evidence="9">The sequence shown here is derived from an EMBL/GenBank/DDBJ whole genome shotgun (WGS) entry which is preliminary data.</text>
</comment>
<dbReference type="GO" id="GO:0005634">
    <property type="term" value="C:nucleus"/>
    <property type="evidence" value="ECO:0007669"/>
    <property type="project" value="UniProtKB-SubCell"/>
</dbReference>
<comment type="cofactor">
    <cofactor evidence="1">
        <name>a divalent metal cation</name>
        <dbReference type="ChEBI" id="CHEBI:60240"/>
    </cofactor>
</comment>
<name>A0AAP0BI31_9ASPA</name>
<keyword evidence="6" id="KW-0378">Hydrolase</keyword>
<evidence type="ECO:0000256" key="3">
    <source>
        <dbReference type="ARBA" id="ARBA00006958"/>
    </source>
</evidence>
<keyword evidence="10" id="KW-1185">Reference proteome</keyword>
<evidence type="ECO:0000256" key="2">
    <source>
        <dbReference type="ARBA" id="ARBA00004123"/>
    </source>
</evidence>
<evidence type="ECO:0000256" key="5">
    <source>
        <dbReference type="ARBA" id="ARBA00022723"/>
    </source>
</evidence>
<gene>
    <name evidence="9" type="ORF">KSP39_PZI010716</name>
</gene>
<protein>
    <recommendedName>
        <fullName evidence="8">DDE Tnp4 domain-containing protein</fullName>
    </recommendedName>
</protein>
<dbReference type="AlphaFoldDB" id="A0AAP0BI31"/>
<keyword evidence="5" id="KW-0479">Metal-binding</keyword>
<comment type="similarity">
    <text evidence="3">Belongs to the HARBI1 family.</text>
</comment>